<dbReference type="Proteomes" id="UP000310719">
    <property type="component" value="Chromosome"/>
</dbReference>
<dbReference type="EMBL" id="LR590464">
    <property type="protein sequence ID" value="VTP67018.1"/>
    <property type="molecule type" value="Genomic_DNA"/>
</dbReference>
<evidence type="ECO:0000313" key="2">
    <source>
        <dbReference type="EMBL" id="VTP67018.1"/>
    </source>
</evidence>
<gene>
    <name evidence="2" type="primary">ynjE_4</name>
    <name evidence="2" type="ORF">NCTC13032_02831</name>
</gene>
<proteinExistence type="predicted"/>
<organism evidence="2 3">
    <name type="scientific">Leclercia adecarboxylata</name>
    <dbReference type="NCBI Taxonomy" id="83655"/>
    <lineage>
        <taxon>Bacteria</taxon>
        <taxon>Pseudomonadati</taxon>
        <taxon>Pseudomonadota</taxon>
        <taxon>Gammaproteobacteria</taxon>
        <taxon>Enterobacterales</taxon>
        <taxon>Enterobacteriaceae</taxon>
        <taxon>Leclercia</taxon>
    </lineage>
</organism>
<dbReference type="EC" id="2.8.1.1" evidence="2"/>
<keyword evidence="2" id="KW-0808">Transferase</keyword>
<sequence length="68" mass="7180">MKRVSQLTALTAALGLAAFSSFAAEMAPSLTLTALQQQQGALIDTRASAFYNGWPQTLNGRPATSLPR</sequence>
<protein>
    <submittedName>
        <fullName evidence="2">Thiosulfate sulfurtransferase YnjE</fullName>
        <ecNumber evidence="2">2.8.1.1</ecNumber>
    </submittedName>
</protein>
<reference evidence="2 3" key="1">
    <citation type="submission" date="2019-05" db="EMBL/GenBank/DDBJ databases">
        <authorList>
            <consortium name="Pathogen Informatics"/>
        </authorList>
    </citation>
    <scope>NUCLEOTIDE SEQUENCE [LARGE SCALE GENOMIC DNA]</scope>
    <source>
        <strain evidence="2 3">NCTC13032</strain>
    </source>
</reference>
<evidence type="ECO:0000313" key="3">
    <source>
        <dbReference type="Proteomes" id="UP000310719"/>
    </source>
</evidence>
<accession>A0A4U9HRC3</accession>
<dbReference type="InterPro" id="IPR036873">
    <property type="entry name" value="Rhodanese-like_dom_sf"/>
</dbReference>
<feature type="chain" id="PRO_5020289713" evidence="1">
    <location>
        <begin position="24"/>
        <end position="68"/>
    </location>
</feature>
<dbReference type="Gene3D" id="3.40.250.10">
    <property type="entry name" value="Rhodanese-like domain"/>
    <property type="match status" value="1"/>
</dbReference>
<name>A0A4U9HRC3_9ENTR</name>
<feature type="signal peptide" evidence="1">
    <location>
        <begin position="1"/>
        <end position="23"/>
    </location>
</feature>
<dbReference type="AlphaFoldDB" id="A0A4U9HRC3"/>
<evidence type="ECO:0000256" key="1">
    <source>
        <dbReference type="SAM" id="SignalP"/>
    </source>
</evidence>
<dbReference type="GO" id="GO:0004792">
    <property type="term" value="F:thiosulfate-cyanide sulfurtransferase activity"/>
    <property type="evidence" value="ECO:0007669"/>
    <property type="project" value="UniProtKB-EC"/>
</dbReference>
<keyword evidence="1" id="KW-0732">Signal</keyword>